<reference evidence="11 12" key="1">
    <citation type="submission" date="2019-01" db="EMBL/GenBank/DDBJ databases">
        <title>Novel species of Cellulomonas.</title>
        <authorList>
            <person name="Liu Q."/>
            <person name="Xin Y.-H."/>
        </authorList>
    </citation>
    <scope>NUCLEOTIDE SEQUENCE [LARGE SCALE GENOMIC DNA]</scope>
    <source>
        <strain evidence="11 12">HLT2-17</strain>
    </source>
</reference>
<comment type="subcellular location">
    <subcellularLocation>
        <location evidence="1">Endoplasmic reticulum membrane</location>
        <topology evidence="1">Multi-pass membrane protein</topology>
    </subcellularLocation>
</comment>
<evidence type="ECO:0000256" key="4">
    <source>
        <dbReference type="ARBA" id="ARBA00022676"/>
    </source>
</evidence>
<comment type="pathway">
    <text evidence="2">Glycolipid biosynthesis; glycosylphosphatidylinositol-anchor biosynthesis.</text>
</comment>
<feature type="transmembrane region" description="Helical" evidence="10">
    <location>
        <begin position="24"/>
        <end position="47"/>
    </location>
</feature>
<sequence length="415" mass="44179">MSGPAPALAGAGAGTWSRPTRWPWWVQVLAVYAVARVVSATILLAVAREQVANLWTPASPSYTQFTGLMWDASWYRQIAEQGYPAHLPVGADGSVEQNAWAFYPLFPLLARGLTAITGAPWQVAAPLLAFAAGAAAMVVIYRSVEAGAPRAVAARPGLPLVTVALVAFFPTSVVLQVAYSESLALLLVASALLALIRRRYPLAIALVVALGFTRAVALPMAVVVVVHAAARWRAARRGEDSLGRRDALGLGALLVVAVASGFAWQLVCGAVTGVPDGYLQTQAAWRARPEVVPVLPWVDMARWLFGGWGTFALAVVLAGVAALLLCRPARRLGPELWTWPAAYLGYLVGVVEPGTSLGRFLLLAFPLAAVTAGMVRAPARRRRAWLALIVVAMVLCQVGWVWALWRLTPPAGWPP</sequence>
<keyword evidence="5" id="KW-0808">Transferase</keyword>
<feature type="transmembrane region" description="Helical" evidence="10">
    <location>
        <begin position="121"/>
        <end position="141"/>
    </location>
</feature>
<evidence type="ECO:0000256" key="9">
    <source>
        <dbReference type="ARBA" id="ARBA00023136"/>
    </source>
</evidence>
<keyword evidence="8 10" id="KW-1133">Transmembrane helix</keyword>
<evidence type="ECO:0000256" key="3">
    <source>
        <dbReference type="ARBA" id="ARBA00022502"/>
    </source>
</evidence>
<comment type="caution">
    <text evidence="11">The sequence shown here is derived from an EMBL/GenBank/DDBJ whole genome shotgun (WGS) entry which is preliminary data.</text>
</comment>
<proteinExistence type="predicted"/>
<name>A0A4V1ZHG8_9MICO</name>
<evidence type="ECO:0008006" key="13">
    <source>
        <dbReference type="Google" id="ProtNLM"/>
    </source>
</evidence>
<feature type="transmembrane region" description="Helical" evidence="10">
    <location>
        <begin position="153"/>
        <end position="170"/>
    </location>
</feature>
<accession>A0A4V1ZHG8</accession>
<dbReference type="PANTHER" id="PTHR12468:SF2">
    <property type="entry name" value="GPI MANNOSYLTRANSFERASE 2"/>
    <property type="match status" value="1"/>
</dbReference>
<evidence type="ECO:0000256" key="1">
    <source>
        <dbReference type="ARBA" id="ARBA00004477"/>
    </source>
</evidence>
<dbReference type="AlphaFoldDB" id="A0A4V1ZHG8"/>
<evidence type="ECO:0000256" key="5">
    <source>
        <dbReference type="ARBA" id="ARBA00022679"/>
    </source>
</evidence>
<dbReference type="EMBL" id="SDWW01000009">
    <property type="protein sequence ID" value="RYV51994.1"/>
    <property type="molecule type" value="Genomic_DNA"/>
</dbReference>
<protein>
    <recommendedName>
        <fullName evidence="13">Integral membrane protein</fullName>
    </recommendedName>
</protein>
<evidence type="ECO:0000256" key="6">
    <source>
        <dbReference type="ARBA" id="ARBA00022692"/>
    </source>
</evidence>
<dbReference type="GO" id="GO:0004376">
    <property type="term" value="F:GPI mannosyltransferase activity"/>
    <property type="evidence" value="ECO:0007669"/>
    <property type="project" value="InterPro"/>
</dbReference>
<feature type="transmembrane region" description="Helical" evidence="10">
    <location>
        <begin position="247"/>
        <end position="267"/>
    </location>
</feature>
<evidence type="ECO:0000256" key="7">
    <source>
        <dbReference type="ARBA" id="ARBA00022824"/>
    </source>
</evidence>
<keyword evidence="7" id="KW-0256">Endoplasmic reticulum</keyword>
<dbReference type="UniPathway" id="UPA00196"/>
<feature type="transmembrane region" description="Helical" evidence="10">
    <location>
        <begin position="357"/>
        <end position="377"/>
    </location>
</feature>
<keyword evidence="12" id="KW-1185">Reference proteome</keyword>
<evidence type="ECO:0000313" key="12">
    <source>
        <dbReference type="Proteomes" id="UP000293764"/>
    </source>
</evidence>
<evidence type="ECO:0000256" key="10">
    <source>
        <dbReference type="SAM" id="Phobius"/>
    </source>
</evidence>
<evidence type="ECO:0000256" key="8">
    <source>
        <dbReference type="ARBA" id="ARBA00022989"/>
    </source>
</evidence>
<dbReference type="GO" id="GO:0000009">
    <property type="term" value="F:alpha-1,6-mannosyltransferase activity"/>
    <property type="evidence" value="ECO:0007669"/>
    <property type="project" value="InterPro"/>
</dbReference>
<dbReference type="GO" id="GO:0016020">
    <property type="term" value="C:membrane"/>
    <property type="evidence" value="ECO:0007669"/>
    <property type="project" value="GOC"/>
</dbReference>
<keyword evidence="3" id="KW-0337">GPI-anchor biosynthesis</keyword>
<evidence type="ECO:0000256" key="2">
    <source>
        <dbReference type="ARBA" id="ARBA00004687"/>
    </source>
</evidence>
<keyword evidence="6 10" id="KW-0812">Transmembrane</keyword>
<organism evidence="11 12">
    <name type="scientific">Pengzhenrongella frigida</name>
    <dbReference type="NCBI Taxonomy" id="1259133"/>
    <lineage>
        <taxon>Bacteria</taxon>
        <taxon>Bacillati</taxon>
        <taxon>Actinomycetota</taxon>
        <taxon>Actinomycetes</taxon>
        <taxon>Micrococcales</taxon>
        <taxon>Pengzhenrongella</taxon>
    </lineage>
</organism>
<feature type="transmembrane region" description="Helical" evidence="10">
    <location>
        <begin position="332"/>
        <end position="351"/>
    </location>
</feature>
<feature type="transmembrane region" description="Helical" evidence="10">
    <location>
        <begin position="303"/>
        <end position="325"/>
    </location>
</feature>
<keyword evidence="9 10" id="KW-0472">Membrane</keyword>
<dbReference type="GO" id="GO:0006506">
    <property type="term" value="P:GPI anchor biosynthetic process"/>
    <property type="evidence" value="ECO:0007669"/>
    <property type="project" value="UniProtKB-UniPathway"/>
</dbReference>
<dbReference type="PANTHER" id="PTHR12468">
    <property type="entry name" value="GPI MANNOSYLTRANSFERASE 2"/>
    <property type="match status" value="1"/>
</dbReference>
<dbReference type="GO" id="GO:0031501">
    <property type="term" value="C:mannosyltransferase complex"/>
    <property type="evidence" value="ECO:0007669"/>
    <property type="project" value="TreeGrafter"/>
</dbReference>
<dbReference type="OrthoDB" id="151635at2"/>
<evidence type="ECO:0000313" key="11">
    <source>
        <dbReference type="EMBL" id="RYV51994.1"/>
    </source>
</evidence>
<keyword evidence="4" id="KW-0328">Glycosyltransferase</keyword>
<dbReference type="RefSeq" id="WP_130101639.1">
    <property type="nucleotide sequence ID" value="NZ_SDWW01000009.1"/>
</dbReference>
<feature type="transmembrane region" description="Helical" evidence="10">
    <location>
        <begin position="202"/>
        <end position="226"/>
    </location>
</feature>
<dbReference type="InterPro" id="IPR007315">
    <property type="entry name" value="PIG-V/Gpi18"/>
</dbReference>
<gene>
    <name evidence="11" type="ORF">EUA98_05325</name>
</gene>
<dbReference type="Proteomes" id="UP000293764">
    <property type="component" value="Unassembled WGS sequence"/>
</dbReference>
<feature type="transmembrane region" description="Helical" evidence="10">
    <location>
        <begin position="384"/>
        <end position="405"/>
    </location>
</feature>